<feature type="domain" description="BIG2" evidence="1">
    <location>
        <begin position="15"/>
        <end position="88"/>
    </location>
</feature>
<gene>
    <name evidence="2" type="ORF">MNBD_GAMMA06-885</name>
</gene>
<dbReference type="Gene3D" id="2.60.40.1080">
    <property type="match status" value="2"/>
</dbReference>
<dbReference type="SUPFAM" id="SSF49373">
    <property type="entry name" value="Invasin/intimin cell-adhesion fragments"/>
    <property type="match status" value="1"/>
</dbReference>
<feature type="non-terminal residue" evidence="2">
    <location>
        <position position="1"/>
    </location>
</feature>
<proteinExistence type="predicted"/>
<accession>A0A3B0WQ96</accession>
<dbReference type="InterPro" id="IPR008964">
    <property type="entry name" value="Invasin/intimin_cell_adhesion"/>
</dbReference>
<dbReference type="Pfam" id="PF02368">
    <property type="entry name" value="Big_2"/>
    <property type="match status" value="1"/>
</dbReference>
<dbReference type="EMBL" id="UOFD01000031">
    <property type="protein sequence ID" value="VAW51429.1"/>
    <property type="molecule type" value="Genomic_DNA"/>
</dbReference>
<sequence>VTDATGVFISSGNITVRDVNVTPQTATLLIGGTQTFSANGGAAPYSWSVSDAAIASINANTGVLTAIAVGTVTVTAVDADGFTGSSSTITVSDNHVIVITPNTANVARFGTIQFSASGGPAPYTWALSNRNAGTINANGLFRAGRFRTTTTVIATDADGHQAVSGTIRVVGGEGGGEGRRRRGM</sequence>
<dbReference type="SMART" id="SM00635">
    <property type="entry name" value="BID_2"/>
    <property type="match status" value="2"/>
</dbReference>
<name>A0A3B0WQ96_9ZZZZ</name>
<dbReference type="InterPro" id="IPR003343">
    <property type="entry name" value="Big_2"/>
</dbReference>
<reference evidence="2" key="1">
    <citation type="submission" date="2018-06" db="EMBL/GenBank/DDBJ databases">
        <authorList>
            <person name="Zhirakovskaya E."/>
        </authorList>
    </citation>
    <scope>NUCLEOTIDE SEQUENCE</scope>
</reference>
<feature type="domain" description="BIG2" evidence="1">
    <location>
        <begin position="93"/>
        <end position="166"/>
    </location>
</feature>
<dbReference type="Pfam" id="PF26182">
    <property type="entry name" value="Ig_NUP210_5th"/>
    <property type="match status" value="1"/>
</dbReference>
<evidence type="ECO:0000313" key="2">
    <source>
        <dbReference type="EMBL" id="VAW51429.1"/>
    </source>
</evidence>
<evidence type="ECO:0000259" key="1">
    <source>
        <dbReference type="SMART" id="SM00635"/>
    </source>
</evidence>
<protein>
    <recommendedName>
        <fullName evidence="1">BIG2 domain-containing protein</fullName>
    </recommendedName>
</protein>
<dbReference type="AlphaFoldDB" id="A0A3B0WQ96"/>
<organism evidence="2">
    <name type="scientific">hydrothermal vent metagenome</name>
    <dbReference type="NCBI Taxonomy" id="652676"/>
    <lineage>
        <taxon>unclassified sequences</taxon>
        <taxon>metagenomes</taxon>
        <taxon>ecological metagenomes</taxon>
    </lineage>
</organism>